<proteinExistence type="predicted"/>
<reference evidence="2" key="1">
    <citation type="submission" date="2018-11" db="EMBL/GenBank/DDBJ databases">
        <authorList>
            <consortium name="Pathogen Informatics"/>
        </authorList>
    </citation>
    <scope>NUCLEOTIDE SEQUENCE</scope>
</reference>
<feature type="compositionally biased region" description="Low complexity" evidence="1">
    <location>
        <begin position="194"/>
        <end position="206"/>
    </location>
</feature>
<dbReference type="AlphaFoldDB" id="A0A448XCQ5"/>
<comment type="caution">
    <text evidence="2">The sequence shown here is derived from an EMBL/GenBank/DDBJ whole genome shotgun (WGS) entry which is preliminary data.</text>
</comment>
<dbReference type="Proteomes" id="UP000784294">
    <property type="component" value="Unassembled WGS sequence"/>
</dbReference>
<sequence>MEAPLYPSGNELEPLEPAQVYAEEFPWDDDAPVEVRFTDDDYERGMDGEEQEAGEQEGDVTYVRETRVSTQTLEDPVARRTRNNSPPASYPSVLKFRRGLSGKHDGSYEPVQLTGPSTSPDRQLNKTTGRTFWEPAIRRPSPTRQCTSGTCLGSPIAEFHCVVEPKTLLAMEVVEATKTATRIPPMASDFAAPSSKLSSASPRSNSQSTTMNVVGSASLNG</sequence>
<accession>A0A448XCQ5</accession>
<feature type="compositionally biased region" description="Polar residues" evidence="1">
    <location>
        <begin position="207"/>
        <end position="221"/>
    </location>
</feature>
<evidence type="ECO:0000256" key="1">
    <source>
        <dbReference type="SAM" id="MobiDB-lite"/>
    </source>
</evidence>
<dbReference type="EMBL" id="CAAALY010246401">
    <property type="protein sequence ID" value="VEL33791.1"/>
    <property type="molecule type" value="Genomic_DNA"/>
</dbReference>
<organism evidence="2 3">
    <name type="scientific">Protopolystoma xenopodis</name>
    <dbReference type="NCBI Taxonomy" id="117903"/>
    <lineage>
        <taxon>Eukaryota</taxon>
        <taxon>Metazoa</taxon>
        <taxon>Spiralia</taxon>
        <taxon>Lophotrochozoa</taxon>
        <taxon>Platyhelminthes</taxon>
        <taxon>Monogenea</taxon>
        <taxon>Polyopisthocotylea</taxon>
        <taxon>Polystomatidea</taxon>
        <taxon>Polystomatidae</taxon>
        <taxon>Protopolystoma</taxon>
    </lineage>
</organism>
<feature type="compositionally biased region" description="Polar residues" evidence="1">
    <location>
        <begin position="114"/>
        <end position="130"/>
    </location>
</feature>
<feature type="compositionally biased region" description="Acidic residues" evidence="1">
    <location>
        <begin position="48"/>
        <end position="58"/>
    </location>
</feature>
<feature type="region of interest" description="Disordered" evidence="1">
    <location>
        <begin position="185"/>
        <end position="221"/>
    </location>
</feature>
<feature type="region of interest" description="Disordered" evidence="1">
    <location>
        <begin position="42"/>
        <end position="130"/>
    </location>
</feature>
<evidence type="ECO:0000313" key="3">
    <source>
        <dbReference type="Proteomes" id="UP000784294"/>
    </source>
</evidence>
<evidence type="ECO:0000313" key="2">
    <source>
        <dbReference type="EMBL" id="VEL33791.1"/>
    </source>
</evidence>
<name>A0A448XCQ5_9PLAT</name>
<keyword evidence="3" id="KW-1185">Reference proteome</keyword>
<protein>
    <submittedName>
        <fullName evidence="2">Uncharacterized protein</fullName>
    </submittedName>
</protein>
<gene>
    <name evidence="2" type="ORF">PXEA_LOCUS27231</name>
</gene>